<evidence type="ECO:0000256" key="2">
    <source>
        <dbReference type="ARBA" id="ARBA00023002"/>
    </source>
</evidence>
<evidence type="ECO:0000259" key="7">
    <source>
        <dbReference type="SMART" id="SM01274"/>
    </source>
</evidence>
<evidence type="ECO:0000256" key="3">
    <source>
        <dbReference type="PIRSR" id="PIRSR000106-1"/>
    </source>
</evidence>
<dbReference type="InterPro" id="IPR012302">
    <property type="entry name" value="Malic_NAD-bd"/>
</dbReference>
<name>A0A2M8EX43_9BACT</name>
<organism evidence="8 9">
    <name type="scientific">Candidatus Roizmanbacteria bacterium CG_4_9_14_0_2_um_filter_39_13</name>
    <dbReference type="NCBI Taxonomy" id="1974839"/>
    <lineage>
        <taxon>Bacteria</taxon>
        <taxon>Candidatus Roizmaniibacteriota</taxon>
    </lineage>
</organism>
<feature type="domain" description="Malic enzyme NAD-binding" evidence="6">
    <location>
        <begin position="162"/>
        <end position="378"/>
    </location>
</feature>
<dbReference type="PANTHER" id="PTHR43237">
    <property type="entry name" value="NADP-DEPENDENT MALIC ENZYME"/>
    <property type="match status" value="1"/>
</dbReference>
<dbReference type="InterPro" id="IPR036291">
    <property type="entry name" value="NAD(P)-bd_dom_sf"/>
</dbReference>
<dbReference type="FunFam" id="3.40.50.10380:FF:000003">
    <property type="entry name" value="NADP-dependent malic enzyme"/>
    <property type="match status" value="1"/>
</dbReference>
<proteinExistence type="inferred from homology"/>
<sequence length="382" mass="40776">MSNSLHDDALNLHKEHNGKISIHLKTPIETKEDLSLVYTPGVAEVSRHLAAHPEETNEYTWRGRCVAVISDGSAVLGLGNIGPEGAYPVMEGKCALFKRFAGLDAVPILLNTQDPDEIIRTIQHIAPSFGAINLEDISAPRCFYIEEQLKKTLNIPTIHDDQWGTAVVVYSGLLNACKVVGKNISDLKIVVNGVGAAGSAIVKILHHNGVHNILACDSTGIIFGGREGNSEHKESIASISNPEKISGSLQDAAKGAYILIGVSKANLFTKEMIQFMSKDAIVFALANPSPEIMPDDAKATGVAIIATGRSDFPNQVNNALGFPGIFKGVLDAGITTVNLDMLTKAAVALSDVIQNPDTEHIIPSVFDEHVVLAIAESISRKV</sequence>
<dbReference type="InterPro" id="IPR037062">
    <property type="entry name" value="Malic_N_dom_sf"/>
</dbReference>
<dbReference type="Gene3D" id="3.40.50.10380">
    <property type="entry name" value="Malic enzyme, N-terminal domain"/>
    <property type="match status" value="1"/>
</dbReference>
<dbReference type="GO" id="GO:0046872">
    <property type="term" value="F:metal ion binding"/>
    <property type="evidence" value="ECO:0007669"/>
    <property type="project" value="UniProtKB-KW"/>
</dbReference>
<dbReference type="Proteomes" id="UP000231383">
    <property type="component" value="Unassembled WGS sequence"/>
</dbReference>
<feature type="binding site" evidence="4">
    <location>
        <position position="287"/>
    </location>
    <ligand>
        <name>(S)-malate</name>
        <dbReference type="ChEBI" id="CHEBI:15589"/>
    </ligand>
</feature>
<comment type="cofactor">
    <cofactor evidence="5">
        <name>Mg(2+)</name>
        <dbReference type="ChEBI" id="CHEBI:18420"/>
    </cofactor>
    <cofactor evidence="5">
        <name>Mn(2+)</name>
        <dbReference type="ChEBI" id="CHEBI:29035"/>
    </cofactor>
    <text evidence="5">Divalent metal cations. Prefers magnesium or manganese.</text>
</comment>
<feature type="active site" description="Proton donor" evidence="3">
    <location>
        <position position="38"/>
    </location>
</feature>
<dbReference type="SUPFAM" id="SSF51735">
    <property type="entry name" value="NAD(P)-binding Rossmann-fold domains"/>
    <property type="match status" value="1"/>
</dbReference>
<evidence type="ECO:0000313" key="9">
    <source>
        <dbReference type="Proteomes" id="UP000231383"/>
    </source>
</evidence>
<evidence type="ECO:0000259" key="6">
    <source>
        <dbReference type="SMART" id="SM00919"/>
    </source>
</evidence>
<gene>
    <name evidence="8" type="ORF">CO051_05725</name>
</gene>
<dbReference type="GO" id="GO:0051287">
    <property type="term" value="F:NAD binding"/>
    <property type="evidence" value="ECO:0007669"/>
    <property type="project" value="InterPro"/>
</dbReference>
<dbReference type="EMBL" id="PFSC01000147">
    <property type="protein sequence ID" value="PJC30437.1"/>
    <property type="molecule type" value="Genomic_DNA"/>
</dbReference>
<dbReference type="PIRSF" id="PIRSF000106">
    <property type="entry name" value="ME"/>
    <property type="match status" value="1"/>
</dbReference>
<evidence type="ECO:0000313" key="8">
    <source>
        <dbReference type="EMBL" id="PJC30437.1"/>
    </source>
</evidence>
<protein>
    <submittedName>
        <fullName evidence="8">NAD-dependent malic enzyme</fullName>
    </submittedName>
</protein>
<reference evidence="9" key="1">
    <citation type="submission" date="2017-09" db="EMBL/GenBank/DDBJ databases">
        <title>Depth-based differentiation of microbial function through sediment-hosted aquifers and enrichment of novel symbionts in the deep terrestrial subsurface.</title>
        <authorList>
            <person name="Probst A.J."/>
            <person name="Ladd B."/>
            <person name="Jarett J.K."/>
            <person name="Geller-Mcgrath D.E."/>
            <person name="Sieber C.M.K."/>
            <person name="Emerson J.B."/>
            <person name="Anantharaman K."/>
            <person name="Thomas B.C."/>
            <person name="Malmstrom R."/>
            <person name="Stieglmeier M."/>
            <person name="Klingl A."/>
            <person name="Woyke T."/>
            <person name="Ryan C.M."/>
            <person name="Banfield J.F."/>
        </authorList>
    </citation>
    <scope>NUCLEOTIDE SEQUENCE [LARGE SCALE GENOMIC DNA]</scope>
</reference>
<dbReference type="Gene3D" id="3.40.50.720">
    <property type="entry name" value="NAD(P)-binding Rossmann-like Domain"/>
    <property type="match status" value="1"/>
</dbReference>
<dbReference type="AlphaFoldDB" id="A0A2M8EX43"/>
<feature type="binding site" evidence="5">
    <location>
        <position position="136"/>
    </location>
    <ligand>
        <name>a divalent metal cation</name>
        <dbReference type="ChEBI" id="CHEBI:60240"/>
    </ligand>
</feature>
<feature type="binding site" evidence="5">
    <location>
        <position position="135"/>
    </location>
    <ligand>
        <name>a divalent metal cation</name>
        <dbReference type="ChEBI" id="CHEBI:60240"/>
    </ligand>
</feature>
<dbReference type="GO" id="GO:0004470">
    <property type="term" value="F:malic enzyme activity"/>
    <property type="evidence" value="ECO:0007669"/>
    <property type="project" value="InterPro"/>
</dbReference>
<comment type="caution">
    <text evidence="8">The sequence shown here is derived from an EMBL/GenBank/DDBJ whole genome shotgun (WGS) entry which is preliminary data.</text>
</comment>
<dbReference type="InterPro" id="IPR045213">
    <property type="entry name" value="Malic_NAD-bd_bact_type"/>
</dbReference>
<comment type="similarity">
    <text evidence="1">Belongs to the malic enzymes family.</text>
</comment>
<dbReference type="Pfam" id="PF03949">
    <property type="entry name" value="Malic_M"/>
    <property type="match status" value="1"/>
</dbReference>
<keyword evidence="2" id="KW-0560">Oxidoreductase</keyword>
<dbReference type="SMART" id="SM00919">
    <property type="entry name" value="Malic_M"/>
    <property type="match status" value="1"/>
</dbReference>
<dbReference type="SMART" id="SM01274">
    <property type="entry name" value="malic"/>
    <property type="match status" value="1"/>
</dbReference>
<feature type="domain" description="Malic enzyme N-terminal" evidence="7">
    <location>
        <begin position="17"/>
        <end position="150"/>
    </location>
</feature>
<evidence type="ECO:0000256" key="4">
    <source>
        <dbReference type="PIRSR" id="PIRSR000106-2"/>
    </source>
</evidence>
<dbReference type="Pfam" id="PF00390">
    <property type="entry name" value="malic"/>
    <property type="match status" value="1"/>
</dbReference>
<dbReference type="InterPro" id="IPR051674">
    <property type="entry name" value="Malate_Decarboxylase"/>
</dbReference>
<feature type="binding site" evidence="5">
    <location>
        <position position="161"/>
    </location>
    <ligand>
        <name>a divalent metal cation</name>
        <dbReference type="ChEBI" id="CHEBI:60240"/>
    </ligand>
</feature>
<feature type="active site" description="Proton acceptor" evidence="3">
    <location>
        <position position="93"/>
    </location>
</feature>
<dbReference type="InterPro" id="IPR001891">
    <property type="entry name" value="Malic_OxRdtase"/>
</dbReference>
<dbReference type="PANTHER" id="PTHR43237:SF4">
    <property type="entry name" value="NADP-DEPENDENT MALIC ENZYME"/>
    <property type="match status" value="1"/>
</dbReference>
<evidence type="ECO:0000256" key="5">
    <source>
        <dbReference type="PIRSR" id="PIRSR000106-3"/>
    </source>
</evidence>
<dbReference type="SUPFAM" id="SSF53223">
    <property type="entry name" value="Aminoacid dehydrogenase-like, N-terminal domain"/>
    <property type="match status" value="1"/>
</dbReference>
<accession>A0A2M8EX43</accession>
<dbReference type="InterPro" id="IPR046346">
    <property type="entry name" value="Aminoacid_DH-like_N_sf"/>
</dbReference>
<dbReference type="CDD" id="cd05311">
    <property type="entry name" value="NAD_bind_2_malic_enz"/>
    <property type="match status" value="1"/>
</dbReference>
<dbReference type="InterPro" id="IPR012301">
    <property type="entry name" value="Malic_N_dom"/>
</dbReference>
<dbReference type="GO" id="GO:0016616">
    <property type="term" value="F:oxidoreductase activity, acting on the CH-OH group of donors, NAD or NADP as acceptor"/>
    <property type="evidence" value="ECO:0007669"/>
    <property type="project" value="InterPro"/>
</dbReference>
<evidence type="ECO:0000256" key="1">
    <source>
        <dbReference type="ARBA" id="ARBA00008785"/>
    </source>
</evidence>
<feature type="binding site" evidence="4">
    <location>
        <position position="317"/>
    </location>
    <ligand>
        <name>(S)-malate</name>
        <dbReference type="ChEBI" id="CHEBI:15589"/>
    </ligand>
</feature>
<keyword evidence="5" id="KW-0479">Metal-binding</keyword>